<gene>
    <name evidence="2" type="ORF">GCM10008171_17770</name>
</gene>
<reference evidence="2" key="2">
    <citation type="submission" date="2023-01" db="EMBL/GenBank/DDBJ databases">
        <authorList>
            <person name="Sun Q."/>
            <person name="Evtushenko L."/>
        </authorList>
    </citation>
    <scope>NUCLEOTIDE SEQUENCE</scope>
    <source>
        <strain evidence="2">VKM B-2555</strain>
    </source>
</reference>
<keyword evidence="3" id="KW-1185">Reference proteome</keyword>
<reference evidence="2" key="1">
    <citation type="journal article" date="2014" name="Int. J. Syst. Evol. Microbiol.">
        <title>Complete genome sequence of Corynebacterium casei LMG S-19264T (=DSM 44701T), isolated from a smear-ripened cheese.</title>
        <authorList>
            <consortium name="US DOE Joint Genome Institute (JGI-PGF)"/>
            <person name="Walter F."/>
            <person name="Albersmeier A."/>
            <person name="Kalinowski J."/>
            <person name="Ruckert C."/>
        </authorList>
    </citation>
    <scope>NUCLEOTIDE SEQUENCE</scope>
    <source>
        <strain evidence="2">VKM B-2555</strain>
    </source>
</reference>
<protein>
    <recommendedName>
        <fullName evidence="1">Cyclic nucleotide-binding domain-containing protein</fullName>
    </recommendedName>
</protein>
<evidence type="ECO:0000259" key="1">
    <source>
        <dbReference type="Pfam" id="PF00027"/>
    </source>
</evidence>
<organism evidence="2 3">
    <name type="scientific">Methylopila jiangsuensis</name>
    <dbReference type="NCBI Taxonomy" id="586230"/>
    <lineage>
        <taxon>Bacteria</taxon>
        <taxon>Pseudomonadati</taxon>
        <taxon>Pseudomonadota</taxon>
        <taxon>Alphaproteobacteria</taxon>
        <taxon>Hyphomicrobiales</taxon>
        <taxon>Methylopilaceae</taxon>
        <taxon>Methylopila</taxon>
    </lineage>
</organism>
<dbReference type="EMBL" id="BSFK01000009">
    <property type="protein sequence ID" value="GLK76523.1"/>
    <property type="molecule type" value="Genomic_DNA"/>
</dbReference>
<evidence type="ECO:0000313" key="3">
    <source>
        <dbReference type="Proteomes" id="UP001143364"/>
    </source>
</evidence>
<comment type="caution">
    <text evidence="2">The sequence shown here is derived from an EMBL/GenBank/DDBJ whole genome shotgun (WGS) entry which is preliminary data.</text>
</comment>
<evidence type="ECO:0000313" key="2">
    <source>
        <dbReference type="EMBL" id="GLK76523.1"/>
    </source>
</evidence>
<dbReference type="Pfam" id="PF00027">
    <property type="entry name" value="cNMP_binding"/>
    <property type="match status" value="1"/>
</dbReference>
<dbReference type="Gene3D" id="2.60.120.10">
    <property type="entry name" value="Jelly Rolls"/>
    <property type="match status" value="1"/>
</dbReference>
<dbReference type="InterPro" id="IPR000595">
    <property type="entry name" value="cNMP-bd_dom"/>
</dbReference>
<dbReference type="CDD" id="cd00038">
    <property type="entry name" value="CAP_ED"/>
    <property type="match status" value="1"/>
</dbReference>
<dbReference type="InterPro" id="IPR018490">
    <property type="entry name" value="cNMP-bd_dom_sf"/>
</dbReference>
<dbReference type="SUPFAM" id="SSF51206">
    <property type="entry name" value="cAMP-binding domain-like"/>
    <property type="match status" value="1"/>
</dbReference>
<feature type="domain" description="Cyclic nucleotide-binding" evidence="1">
    <location>
        <begin position="23"/>
        <end position="111"/>
    </location>
</feature>
<proteinExistence type="predicted"/>
<dbReference type="AlphaFoldDB" id="A0A9W6JJ79"/>
<dbReference type="Proteomes" id="UP001143364">
    <property type="component" value="Unassembled WGS sequence"/>
</dbReference>
<sequence>MFSFVPSMSAVDRRVAEDDIVFETFRAGGVVYRQGARCDRYIMCTSGSVRSSRVPTRGDGVQLYALSPGEGCPLTAQSLLSGEVLMADGRASERTNVASLSAPVFAHLMSTSEPFRSFVLEGYLALLPRISNVVGAHVQRLQRA</sequence>
<accession>A0A9W6JJ79</accession>
<name>A0A9W6JJ79_9HYPH</name>
<dbReference type="InterPro" id="IPR014710">
    <property type="entry name" value="RmlC-like_jellyroll"/>
</dbReference>